<feature type="transmembrane region" description="Helical" evidence="2">
    <location>
        <begin position="256"/>
        <end position="287"/>
    </location>
</feature>
<dbReference type="Proteomes" id="UP000695000">
    <property type="component" value="Unplaced"/>
</dbReference>
<dbReference type="CDD" id="cd17352">
    <property type="entry name" value="MFS_MCT_SLC16"/>
    <property type="match status" value="1"/>
</dbReference>
<accession>A0ABM1MDI6</accession>
<dbReference type="InterPro" id="IPR011701">
    <property type="entry name" value="MFS"/>
</dbReference>
<dbReference type="Pfam" id="PF07690">
    <property type="entry name" value="MFS_1"/>
    <property type="match status" value="1"/>
</dbReference>
<dbReference type="Gene3D" id="1.20.1250.20">
    <property type="entry name" value="MFS general substrate transporter like domains"/>
    <property type="match status" value="2"/>
</dbReference>
<gene>
    <name evidence="5" type="primary">LOC108559794</name>
</gene>
<feature type="transmembrane region" description="Helical" evidence="2">
    <location>
        <begin position="108"/>
        <end position="130"/>
    </location>
</feature>
<feature type="transmembrane region" description="Helical" evidence="2">
    <location>
        <begin position="51"/>
        <end position="75"/>
    </location>
</feature>
<evidence type="ECO:0000313" key="4">
    <source>
        <dbReference type="Proteomes" id="UP000695000"/>
    </source>
</evidence>
<proteinExistence type="predicted"/>
<dbReference type="InterPro" id="IPR036259">
    <property type="entry name" value="MFS_trans_sf"/>
</dbReference>
<keyword evidence="4" id="KW-1185">Reference proteome</keyword>
<keyword evidence="2" id="KW-1133">Transmembrane helix</keyword>
<feature type="transmembrane region" description="Helical" evidence="2">
    <location>
        <begin position="386"/>
        <end position="411"/>
    </location>
</feature>
<keyword evidence="2" id="KW-0812">Transmembrane</keyword>
<feature type="transmembrane region" description="Helical" evidence="2">
    <location>
        <begin position="82"/>
        <end position="102"/>
    </location>
</feature>
<name>A0ABM1MDI6_NICVS</name>
<dbReference type="PANTHER" id="PTHR11360:SF229">
    <property type="entry name" value="AGAP007601-PA"/>
    <property type="match status" value="1"/>
</dbReference>
<reference evidence="5" key="1">
    <citation type="submission" date="2025-08" db="UniProtKB">
        <authorList>
            <consortium name="RefSeq"/>
        </authorList>
    </citation>
    <scope>IDENTIFICATION</scope>
    <source>
        <tissue evidence="5">Whole Larva</tissue>
    </source>
</reference>
<dbReference type="GeneID" id="108559794"/>
<feature type="transmembrane region" description="Helical" evidence="2">
    <location>
        <begin position="417"/>
        <end position="438"/>
    </location>
</feature>
<dbReference type="PANTHER" id="PTHR11360">
    <property type="entry name" value="MONOCARBOXYLATE TRANSPORTER"/>
    <property type="match status" value="1"/>
</dbReference>
<dbReference type="SUPFAM" id="SSF103473">
    <property type="entry name" value="MFS general substrate transporter"/>
    <property type="match status" value="1"/>
</dbReference>
<feature type="transmembrane region" description="Helical" evidence="2">
    <location>
        <begin position="172"/>
        <end position="190"/>
    </location>
</feature>
<feature type="transmembrane region" description="Helical" evidence="2">
    <location>
        <begin position="12"/>
        <end position="39"/>
    </location>
</feature>
<dbReference type="InterPro" id="IPR020846">
    <property type="entry name" value="MFS_dom"/>
</dbReference>
<sequence length="449" mass="48705">MANYRKEPPDGGWGWIIVIGVALTNMVNQSLVSLFGLLFGEEIEAMGHGTMGVALVMNICSMVTNFSGIVTGPLLKNYSPRLVTFIGVLLTSTGLILSSFATNLAHLIITYSLFTGLGFGLIMPATFLAVKTYFDKKRSQAVGLSMAGTGIGQMLMPQLVRYLLDEYGYKGATFILGALSLHGLVGSLLFQPVQWHEKKVEVDETTSLLSAAPSIAKKPDSVVEVPSKSKSQLENAEISTCVRIWKKICQILDLDLLLDGVFINIIIGLAVVYTASISFSMLFPFYLQEARGLSRSETALSMSLLSAADIVARLSIPYLASKCGMGNRMTFLVGGLMLAICRSLVAMQTTLETVLVASVICGYVRAATVINQNLTVSEYCTNEKKLPAALGLNMVAKGIFVLTVGQLFGFIRDYTNSYSICIHVQSSCMIVVMVIWAVEMMVKRSRLDV</sequence>
<organism evidence="4 5">
    <name type="scientific">Nicrophorus vespilloides</name>
    <name type="common">Boreal carrion beetle</name>
    <dbReference type="NCBI Taxonomy" id="110193"/>
    <lineage>
        <taxon>Eukaryota</taxon>
        <taxon>Metazoa</taxon>
        <taxon>Ecdysozoa</taxon>
        <taxon>Arthropoda</taxon>
        <taxon>Hexapoda</taxon>
        <taxon>Insecta</taxon>
        <taxon>Pterygota</taxon>
        <taxon>Neoptera</taxon>
        <taxon>Endopterygota</taxon>
        <taxon>Coleoptera</taxon>
        <taxon>Polyphaga</taxon>
        <taxon>Staphyliniformia</taxon>
        <taxon>Silphidae</taxon>
        <taxon>Nicrophorinae</taxon>
        <taxon>Nicrophorus</taxon>
    </lineage>
</organism>
<evidence type="ECO:0000256" key="2">
    <source>
        <dbReference type="SAM" id="Phobius"/>
    </source>
</evidence>
<dbReference type="RefSeq" id="XP_017772636.1">
    <property type="nucleotide sequence ID" value="XM_017917147.1"/>
</dbReference>
<dbReference type="PROSITE" id="PS50850">
    <property type="entry name" value="MFS"/>
    <property type="match status" value="1"/>
</dbReference>
<dbReference type="InterPro" id="IPR050327">
    <property type="entry name" value="Proton-linked_MCT"/>
</dbReference>
<evidence type="ECO:0000256" key="1">
    <source>
        <dbReference type="ARBA" id="ARBA00004141"/>
    </source>
</evidence>
<protein>
    <submittedName>
        <fullName evidence="5">Monocarboxylate transporter 12</fullName>
    </submittedName>
</protein>
<keyword evidence="2" id="KW-0472">Membrane</keyword>
<feature type="domain" description="Major facilitator superfamily (MFS) profile" evidence="3">
    <location>
        <begin position="17"/>
        <end position="445"/>
    </location>
</feature>
<evidence type="ECO:0000259" key="3">
    <source>
        <dbReference type="PROSITE" id="PS50850"/>
    </source>
</evidence>
<comment type="subcellular location">
    <subcellularLocation>
        <location evidence="1">Membrane</location>
        <topology evidence="1">Multi-pass membrane protein</topology>
    </subcellularLocation>
</comment>
<evidence type="ECO:0000313" key="5">
    <source>
        <dbReference type="RefSeq" id="XP_017772636.1"/>
    </source>
</evidence>